<name>A0A0K8QMY3_9GAMM</name>
<evidence type="ECO:0000256" key="1">
    <source>
        <dbReference type="SAM" id="SignalP"/>
    </source>
</evidence>
<proteinExistence type="predicted"/>
<keyword evidence="1" id="KW-0732">Signal</keyword>
<dbReference type="AlphaFoldDB" id="A0A0K8QMY3"/>
<evidence type="ECO:0000313" key="4">
    <source>
        <dbReference type="Proteomes" id="UP000253740"/>
    </source>
</evidence>
<dbReference type="Proteomes" id="UP000253740">
    <property type="component" value="Unassembled WGS sequence"/>
</dbReference>
<dbReference type="EMBL" id="DF970195">
    <property type="protein sequence ID" value="GAP66218.1"/>
    <property type="molecule type" value="Genomic_DNA"/>
</dbReference>
<dbReference type="STRING" id="1475481.GCA_000953855_01550"/>
<feature type="signal peptide" evidence="1">
    <location>
        <begin position="1"/>
        <end position="40"/>
    </location>
</feature>
<protein>
    <recommendedName>
        <fullName evidence="2">DUF3298 domain-containing protein</fullName>
    </recommendedName>
</protein>
<keyword evidence="4" id="KW-1185">Reference proteome</keyword>
<reference evidence="3" key="1">
    <citation type="submission" date="2015-08" db="EMBL/GenBank/DDBJ databases">
        <title>Complete DNA Sequence of Pseudomonas syringae pv. actinidiae, the Causal Agent of Kiwifruit Canker Disease.</title>
        <authorList>
            <person name="Rikkerink E.H.A."/>
            <person name="Fineran P.C."/>
        </authorList>
    </citation>
    <scope>NUCLEOTIDE SEQUENCE</scope>
    <source>
        <strain evidence="3">SkMP5</strain>
    </source>
</reference>
<accession>A0A0K8QMY3</accession>
<dbReference type="Gene3D" id="3.90.640.20">
    <property type="entry name" value="Heat-shock cognate protein, ATPase"/>
    <property type="match status" value="1"/>
</dbReference>
<organism evidence="3">
    <name type="scientific">Mizugakiibacter sediminis</name>
    <dbReference type="NCBI Taxonomy" id="1475481"/>
    <lineage>
        <taxon>Bacteria</taxon>
        <taxon>Pseudomonadati</taxon>
        <taxon>Pseudomonadota</taxon>
        <taxon>Gammaproteobacteria</taxon>
        <taxon>Lysobacterales</taxon>
        <taxon>Rhodanobacteraceae</taxon>
        <taxon>Mizugakiibacter</taxon>
    </lineage>
</organism>
<sequence length="283" mass="29490">MVVALRPAATRTAPRRAAALTAALALLGLAACGRTPPAPAARAAATAAAPIAAHADHEQDRRYRIDIVYPELPAGSEPLAAALRAYADQARRAFMQTLEGGAAPDADIPWQLKLEFGVAAHTADFIGVRARGGSYTGGAHALPLVASFNYDVRERRVLALGDLFADPAAALRLLAAHARRALGERAAHAAPDGSAPRPEAGDASLQRALAWIDEGTEPRPANYAVFLIHADPAGRADGLVLLFPPYQAGPYALGTQEVQVPAAAFAALLKPRYREAFATGPAP</sequence>
<feature type="chain" id="PRO_5005514953" description="DUF3298 domain-containing protein" evidence="1">
    <location>
        <begin position="41"/>
        <end position="283"/>
    </location>
</feature>
<dbReference type="InterPro" id="IPR021729">
    <property type="entry name" value="DUF3298"/>
</dbReference>
<dbReference type="InterPro" id="IPR037126">
    <property type="entry name" value="PdaC/RsiV-like_sf"/>
</dbReference>
<evidence type="ECO:0000259" key="2">
    <source>
        <dbReference type="Pfam" id="PF11738"/>
    </source>
</evidence>
<dbReference type="Gene3D" id="3.30.565.40">
    <property type="entry name" value="Fervidobacterium nodosum Rt17-B1 like"/>
    <property type="match status" value="1"/>
</dbReference>
<evidence type="ECO:0000313" key="3">
    <source>
        <dbReference type="EMBL" id="GAP66218.1"/>
    </source>
</evidence>
<dbReference type="Pfam" id="PF11738">
    <property type="entry name" value="DUF3298"/>
    <property type="match status" value="1"/>
</dbReference>
<feature type="domain" description="DUF3298" evidence="2">
    <location>
        <begin position="162"/>
        <end position="261"/>
    </location>
</feature>
<gene>
    <name evidence="3" type="ORF">MBSD_n1521</name>
</gene>
<dbReference type="PROSITE" id="PS51257">
    <property type="entry name" value="PROKAR_LIPOPROTEIN"/>
    <property type="match status" value="1"/>
</dbReference>